<evidence type="ECO:0000313" key="3">
    <source>
        <dbReference type="EMBL" id="KND88955.1"/>
    </source>
</evidence>
<dbReference type="EMBL" id="LFRF01000022">
    <property type="protein sequence ID" value="KND88955.1"/>
    <property type="molecule type" value="Genomic_DNA"/>
</dbReference>
<comment type="similarity">
    <text evidence="1">Belongs to the peptidase S8 family.</text>
</comment>
<evidence type="ECO:0000313" key="4">
    <source>
        <dbReference type="Proteomes" id="UP000036947"/>
    </source>
</evidence>
<organism evidence="3 4">
    <name type="scientific">Tolypocladium ophioglossoides (strain CBS 100239)</name>
    <name type="common">Snaketongue truffleclub</name>
    <name type="synonym">Elaphocordyceps ophioglossoides</name>
    <dbReference type="NCBI Taxonomy" id="1163406"/>
    <lineage>
        <taxon>Eukaryota</taxon>
        <taxon>Fungi</taxon>
        <taxon>Dikarya</taxon>
        <taxon>Ascomycota</taxon>
        <taxon>Pezizomycotina</taxon>
        <taxon>Sordariomycetes</taxon>
        <taxon>Hypocreomycetidae</taxon>
        <taxon>Hypocreales</taxon>
        <taxon>Ophiocordycipitaceae</taxon>
        <taxon>Tolypocladium</taxon>
    </lineage>
</organism>
<gene>
    <name evidence="3" type="ORF">TOPH_06414</name>
</gene>
<evidence type="ECO:0000256" key="2">
    <source>
        <dbReference type="SAM" id="MobiDB-lite"/>
    </source>
</evidence>
<feature type="region of interest" description="Disordered" evidence="2">
    <location>
        <begin position="29"/>
        <end position="66"/>
    </location>
</feature>
<dbReference type="OrthoDB" id="4927437at2759"/>
<feature type="compositionally biased region" description="Basic and acidic residues" evidence="2">
    <location>
        <begin position="33"/>
        <end position="44"/>
    </location>
</feature>
<dbReference type="Proteomes" id="UP000036947">
    <property type="component" value="Unassembled WGS sequence"/>
</dbReference>
<dbReference type="SUPFAM" id="SSF52743">
    <property type="entry name" value="Subtilisin-like"/>
    <property type="match status" value="1"/>
</dbReference>
<keyword evidence="3" id="KW-0645">Protease</keyword>
<protein>
    <submittedName>
        <fullName evidence="3">Intracellular serine protease</fullName>
    </submittedName>
</protein>
<evidence type="ECO:0000256" key="1">
    <source>
        <dbReference type="PROSITE-ProRule" id="PRU01240"/>
    </source>
</evidence>
<dbReference type="InterPro" id="IPR036852">
    <property type="entry name" value="Peptidase_S8/S53_dom_sf"/>
</dbReference>
<accession>A0A0L0N552</accession>
<keyword evidence="3" id="KW-0378">Hydrolase</keyword>
<proteinExistence type="inferred from homology"/>
<dbReference type="GO" id="GO:0006508">
    <property type="term" value="P:proteolysis"/>
    <property type="evidence" value="ECO:0007669"/>
    <property type="project" value="UniProtKB-KW"/>
</dbReference>
<dbReference type="PROSITE" id="PS51892">
    <property type="entry name" value="SUBTILASE"/>
    <property type="match status" value="1"/>
</dbReference>
<dbReference type="Gene3D" id="3.40.50.200">
    <property type="entry name" value="Peptidase S8/S53 domain"/>
    <property type="match status" value="1"/>
</dbReference>
<comment type="caution">
    <text evidence="1">Lacks conserved residue(s) required for the propagation of feature annotation.</text>
</comment>
<reference evidence="3 4" key="1">
    <citation type="journal article" date="2015" name="BMC Genomics">
        <title>The genome of the truffle-parasite Tolypocladium ophioglossoides and the evolution of antifungal peptaibiotics.</title>
        <authorList>
            <person name="Quandt C.A."/>
            <person name="Bushley K.E."/>
            <person name="Spatafora J.W."/>
        </authorList>
    </citation>
    <scope>NUCLEOTIDE SEQUENCE [LARGE SCALE GENOMIC DNA]</scope>
    <source>
        <strain evidence="3 4">CBS 100239</strain>
    </source>
</reference>
<name>A0A0L0N552_TOLOC</name>
<dbReference type="STRING" id="1163406.A0A0L0N552"/>
<dbReference type="AlphaFoldDB" id="A0A0L0N552"/>
<comment type="caution">
    <text evidence="3">The sequence shown here is derived from an EMBL/GenBank/DDBJ whole genome shotgun (WGS) entry which is preliminary data.</text>
</comment>
<keyword evidence="4" id="KW-1185">Reference proteome</keyword>
<sequence length="256" mass="28380">MIRICEQDAKLRRVRIALLDTGFYSDHPQIRSRQRERENEESRPIIEGINFLDQNNPKDTDDTDEQGHGTLEMLLLRRTAPEADIYCAKVAESQSSTSIKAIVKVDIIAMPLKVSDGSRERRPAIEKAYSAHKILIAGASNEGGNAGRAYPASDERFSFKGGSQESRSSTSYATAVAAGIAATTLAFLCNVDFDGQLKDDRRSLAMSKQGMKRIFRRIAGNKRDGFDYIAPWNLWLDGLTNFDICSVLKAALISTT</sequence>
<dbReference type="GO" id="GO:0004252">
    <property type="term" value="F:serine-type endopeptidase activity"/>
    <property type="evidence" value="ECO:0007669"/>
    <property type="project" value="InterPro"/>
</dbReference>